<evidence type="ECO:0000256" key="4">
    <source>
        <dbReference type="ARBA" id="ARBA00022691"/>
    </source>
</evidence>
<dbReference type="EMBL" id="CAJPDR010000138">
    <property type="protein sequence ID" value="CAF9920620.1"/>
    <property type="molecule type" value="Genomic_DNA"/>
</dbReference>
<dbReference type="GO" id="GO:0005634">
    <property type="term" value="C:nucleus"/>
    <property type="evidence" value="ECO:0007669"/>
    <property type="project" value="TreeGrafter"/>
</dbReference>
<dbReference type="PANTHER" id="PTHR10629">
    <property type="entry name" value="CYTOSINE-SPECIFIC METHYLTRANSFERASE"/>
    <property type="match status" value="1"/>
</dbReference>
<dbReference type="EC" id="2.1.1.37" evidence="1"/>
<dbReference type="GO" id="GO:0044027">
    <property type="term" value="P:negative regulation of gene expression via chromosomal CpG island methylation"/>
    <property type="evidence" value="ECO:0007669"/>
    <property type="project" value="TreeGrafter"/>
</dbReference>
<dbReference type="SUPFAM" id="SSF53335">
    <property type="entry name" value="S-adenosyl-L-methionine-dependent methyltransferases"/>
    <property type="match status" value="1"/>
</dbReference>
<keyword evidence="4 5" id="KW-0949">S-adenosyl-L-methionine</keyword>
<dbReference type="GO" id="GO:0003677">
    <property type="term" value="F:DNA binding"/>
    <property type="evidence" value="ECO:0007669"/>
    <property type="project" value="TreeGrafter"/>
</dbReference>
<dbReference type="Gene3D" id="3.90.120.10">
    <property type="entry name" value="DNA Methylase, subunit A, domain 2"/>
    <property type="match status" value="1"/>
</dbReference>
<accession>A0A8H3IH43</accession>
<dbReference type="AlphaFoldDB" id="A0A8H3IH43"/>
<evidence type="ECO:0000256" key="2">
    <source>
        <dbReference type="ARBA" id="ARBA00022603"/>
    </source>
</evidence>
<evidence type="ECO:0000256" key="5">
    <source>
        <dbReference type="PROSITE-ProRule" id="PRU01016"/>
    </source>
</evidence>
<keyword evidence="7" id="KW-1185">Reference proteome</keyword>
<evidence type="ECO:0000256" key="1">
    <source>
        <dbReference type="ARBA" id="ARBA00011975"/>
    </source>
</evidence>
<proteinExistence type="inferred from homology"/>
<dbReference type="InterPro" id="IPR001525">
    <property type="entry name" value="C5_MeTfrase"/>
</dbReference>
<protein>
    <recommendedName>
        <fullName evidence="1">DNA (cytosine-5-)-methyltransferase</fullName>
        <ecNumber evidence="1">2.1.1.37</ecNumber>
    </recommendedName>
</protein>
<dbReference type="InterPro" id="IPR050390">
    <property type="entry name" value="C5-Methyltransferase"/>
</dbReference>
<keyword evidence="2 5" id="KW-0489">Methyltransferase</keyword>
<dbReference type="GO" id="GO:0003886">
    <property type="term" value="F:DNA (cytosine-5-)-methyltransferase activity"/>
    <property type="evidence" value="ECO:0007669"/>
    <property type="project" value="UniProtKB-EC"/>
</dbReference>
<name>A0A8H3IH43_9LECA</name>
<dbReference type="OrthoDB" id="414133at2759"/>
<dbReference type="Proteomes" id="UP000664203">
    <property type="component" value="Unassembled WGS sequence"/>
</dbReference>
<keyword evidence="3 5" id="KW-0808">Transferase</keyword>
<organism evidence="6 7">
    <name type="scientific">Alectoria fallacina</name>
    <dbReference type="NCBI Taxonomy" id="1903189"/>
    <lineage>
        <taxon>Eukaryota</taxon>
        <taxon>Fungi</taxon>
        <taxon>Dikarya</taxon>
        <taxon>Ascomycota</taxon>
        <taxon>Pezizomycotina</taxon>
        <taxon>Lecanoromycetes</taxon>
        <taxon>OSLEUM clade</taxon>
        <taxon>Lecanoromycetidae</taxon>
        <taxon>Lecanorales</taxon>
        <taxon>Lecanorineae</taxon>
        <taxon>Parmeliaceae</taxon>
        <taxon>Alectoria</taxon>
    </lineage>
</organism>
<evidence type="ECO:0000256" key="3">
    <source>
        <dbReference type="ARBA" id="ARBA00022679"/>
    </source>
</evidence>
<dbReference type="InterPro" id="IPR031303">
    <property type="entry name" value="C5_meth_CS"/>
</dbReference>
<comment type="caution">
    <text evidence="6">The sequence shown here is derived from an EMBL/GenBank/DDBJ whole genome shotgun (WGS) entry which is preliminary data.</text>
</comment>
<evidence type="ECO:0000313" key="7">
    <source>
        <dbReference type="Proteomes" id="UP000664203"/>
    </source>
</evidence>
<dbReference type="GO" id="GO:0032259">
    <property type="term" value="P:methylation"/>
    <property type="evidence" value="ECO:0007669"/>
    <property type="project" value="UniProtKB-KW"/>
</dbReference>
<evidence type="ECO:0000313" key="6">
    <source>
        <dbReference type="EMBL" id="CAF9920620.1"/>
    </source>
</evidence>
<dbReference type="PANTHER" id="PTHR10629:SF52">
    <property type="entry name" value="DNA (CYTOSINE-5)-METHYLTRANSFERASE 1"/>
    <property type="match status" value="1"/>
</dbReference>
<sequence length="590" mass="65908">MFSLWRPLCLYATIYRYPQISRVTHSKDGPASLCALHKNFKPHVTIQRCHSSHLVKDARHEGFKTHHGLFIKRGDTVELEDGNFIQVLKVLNREFDNKYWIVGWRFARNGETHGLPRHDDPNEVHWVVHLAKNDPRPAREQALEEVEDSQIRRKRTMKMVNTTYLGHRKKNGAPLGAPSDGALFCRWKHVICTRTPKRHRPLDAFTIPAAEITEASFQRLRIGECDDGHNIRIADEPLRRSWRGVTKKGGAGIDSKETSSLLSAFEALSLYDNSENKRTSAAYTFADVCCGAGGASRGAEMAGLHLCWALDHNAAACESYSLNFSEVQLHHKEIKDVVNMQGEGLKVDILHLSPPCQAFSPARTHPNVENDLVNIAANMELGNCLDVAKPRIATLEQTSGLMSGGYVGGRHHEYWVKVIEQFTSRGYSVAWKIMKLAELGLPQPRERLIMIASCPGEDLPHFPKPAHAKNPGKTGLQRFASVKDAIGNIPIGCANHEIPSNLPTPREVYDENEPLPGTILTKRSFIAHPNGLRSFSLRELACLQGFLLKHMFCGTEIMKQIGNAFPPTVAAVLFGDIKLQLLIRDGLNPL</sequence>
<dbReference type="Pfam" id="PF00145">
    <property type="entry name" value="DNA_methylase"/>
    <property type="match status" value="1"/>
</dbReference>
<dbReference type="PROSITE" id="PS51679">
    <property type="entry name" value="SAM_MT_C5"/>
    <property type="match status" value="1"/>
</dbReference>
<gene>
    <name evidence="6" type="ORF">ALECFALPRED_001585</name>
</gene>
<dbReference type="Gene3D" id="3.40.50.150">
    <property type="entry name" value="Vaccinia Virus protein VP39"/>
    <property type="match status" value="1"/>
</dbReference>
<comment type="similarity">
    <text evidence="5">Belongs to the class I-like SAM-binding methyltransferase superfamily. C5-methyltransferase family.</text>
</comment>
<reference evidence="6" key="1">
    <citation type="submission" date="2021-03" db="EMBL/GenBank/DDBJ databases">
        <authorList>
            <person name="Tagirdzhanova G."/>
        </authorList>
    </citation>
    <scope>NUCLEOTIDE SEQUENCE</scope>
</reference>
<dbReference type="PRINTS" id="PR00105">
    <property type="entry name" value="C5METTRFRASE"/>
</dbReference>
<dbReference type="InterPro" id="IPR029063">
    <property type="entry name" value="SAM-dependent_MTases_sf"/>
</dbReference>
<feature type="active site" evidence="5">
    <location>
        <position position="356"/>
    </location>
</feature>
<dbReference type="PROSITE" id="PS00095">
    <property type="entry name" value="C5_MTASE_2"/>
    <property type="match status" value="1"/>
</dbReference>